<keyword evidence="3" id="KW-1185">Reference proteome</keyword>
<reference evidence="2 3" key="1">
    <citation type="submission" date="2019-07" db="EMBL/GenBank/DDBJ databases">
        <title>Genomics analysis of Aphanomyces spp. identifies a new class of oomycete effector associated with host adaptation.</title>
        <authorList>
            <person name="Gaulin E."/>
        </authorList>
    </citation>
    <scope>NUCLEOTIDE SEQUENCE [LARGE SCALE GENOMIC DNA]</scope>
    <source>
        <strain evidence="2 3">ATCC 201684</strain>
    </source>
</reference>
<dbReference type="PROSITE" id="PS50904">
    <property type="entry name" value="PRELI_MSF1"/>
    <property type="match status" value="1"/>
</dbReference>
<dbReference type="Proteomes" id="UP000481153">
    <property type="component" value="Unassembled WGS sequence"/>
</dbReference>
<proteinExistence type="predicted"/>
<protein>
    <recommendedName>
        <fullName evidence="1">PRELI/MSF1 domain-containing protein</fullName>
    </recommendedName>
</protein>
<dbReference type="InterPro" id="IPR037365">
    <property type="entry name" value="Slowmo/Ups"/>
</dbReference>
<dbReference type="AlphaFoldDB" id="A0A6G0XIJ2"/>
<evidence type="ECO:0000259" key="1">
    <source>
        <dbReference type="PROSITE" id="PS50904"/>
    </source>
</evidence>
<accession>A0A6G0XIJ2</accession>
<sequence>MKGRTQRTEHVYPHGWDVVTQAFWRKYPNPMLPHVEKMEVISRFLDEQGRLHTARLGVCTPTNLPEWAEVILGRHSFVYEETVCDPHAKTLQLKSTNLSYRSVAVVNEDCHYNSLGPSATKYVQSSHVQAFVPLLSRQFETFWVERGNETAAAGLRAMETLCQAVEDTTTAGEITY</sequence>
<evidence type="ECO:0000313" key="3">
    <source>
        <dbReference type="Proteomes" id="UP000481153"/>
    </source>
</evidence>
<dbReference type="EMBL" id="VJMJ01000056">
    <property type="protein sequence ID" value="KAF0739965.1"/>
    <property type="molecule type" value="Genomic_DNA"/>
</dbReference>
<name>A0A6G0XIJ2_9STRA</name>
<comment type="caution">
    <text evidence="2">The sequence shown here is derived from an EMBL/GenBank/DDBJ whole genome shotgun (WGS) entry which is preliminary data.</text>
</comment>
<dbReference type="InterPro" id="IPR006797">
    <property type="entry name" value="PRELI/MSF1_dom"/>
</dbReference>
<organism evidence="2 3">
    <name type="scientific">Aphanomyces euteiches</name>
    <dbReference type="NCBI Taxonomy" id="100861"/>
    <lineage>
        <taxon>Eukaryota</taxon>
        <taxon>Sar</taxon>
        <taxon>Stramenopiles</taxon>
        <taxon>Oomycota</taxon>
        <taxon>Saprolegniomycetes</taxon>
        <taxon>Saprolegniales</taxon>
        <taxon>Verrucalvaceae</taxon>
        <taxon>Aphanomyces</taxon>
    </lineage>
</organism>
<dbReference type="VEuPathDB" id="FungiDB:AeMF1_014415"/>
<dbReference type="GO" id="GO:0005758">
    <property type="term" value="C:mitochondrial intermembrane space"/>
    <property type="evidence" value="ECO:0007669"/>
    <property type="project" value="InterPro"/>
</dbReference>
<dbReference type="PANTHER" id="PTHR11158">
    <property type="entry name" value="MSF1/PX19 RELATED"/>
    <property type="match status" value="1"/>
</dbReference>
<feature type="domain" description="PRELI/MSF1" evidence="1">
    <location>
        <begin position="3"/>
        <end position="170"/>
    </location>
</feature>
<evidence type="ECO:0000313" key="2">
    <source>
        <dbReference type="EMBL" id="KAF0739965.1"/>
    </source>
</evidence>
<gene>
    <name evidence="2" type="ORF">Ae201684_004546</name>
</gene>
<dbReference type="Pfam" id="PF04707">
    <property type="entry name" value="PRELI"/>
    <property type="match status" value="1"/>
</dbReference>